<protein>
    <submittedName>
        <fullName evidence="1">Uncharacterized protein</fullName>
    </submittedName>
</protein>
<organism evidence="1">
    <name type="scientific">viral metagenome</name>
    <dbReference type="NCBI Taxonomy" id="1070528"/>
    <lineage>
        <taxon>unclassified sequences</taxon>
        <taxon>metagenomes</taxon>
        <taxon>organismal metagenomes</taxon>
    </lineage>
</organism>
<proteinExistence type="predicted"/>
<reference evidence="1" key="1">
    <citation type="journal article" date="2020" name="Nature">
        <title>Giant virus diversity and host interactions through global metagenomics.</title>
        <authorList>
            <person name="Schulz F."/>
            <person name="Roux S."/>
            <person name="Paez-Espino D."/>
            <person name="Jungbluth S."/>
            <person name="Walsh D.A."/>
            <person name="Denef V.J."/>
            <person name="McMahon K.D."/>
            <person name="Konstantinidis K.T."/>
            <person name="Eloe-Fadrosh E.A."/>
            <person name="Kyrpides N.C."/>
            <person name="Woyke T."/>
        </authorList>
    </citation>
    <scope>NUCLEOTIDE SEQUENCE</scope>
    <source>
        <strain evidence="1">GVMAG-M-3300023179-97</strain>
    </source>
</reference>
<sequence>MGTGNYDVSRVVQRKRTAVLNSFYTTNNTAVNAGNSVLREQPGTQLNDVVVNRNISKGFYTPTGECPCSQDYFINGGGK</sequence>
<evidence type="ECO:0000313" key="1">
    <source>
        <dbReference type="EMBL" id="QHT79002.1"/>
    </source>
</evidence>
<name>A0A6C0HEE3_9ZZZZ</name>
<dbReference type="EMBL" id="MN739943">
    <property type="protein sequence ID" value="QHT79002.1"/>
    <property type="molecule type" value="Genomic_DNA"/>
</dbReference>
<dbReference type="AlphaFoldDB" id="A0A6C0HEE3"/>
<accession>A0A6C0HEE3</accession>